<dbReference type="RefSeq" id="WP_105804453.1">
    <property type="nucleotide sequence ID" value="NZ_MWZD01000013.1"/>
</dbReference>
<keyword evidence="1" id="KW-1133">Transmembrane helix</keyword>
<dbReference type="Proteomes" id="UP000238650">
    <property type="component" value="Unassembled WGS sequence"/>
</dbReference>
<feature type="transmembrane region" description="Helical" evidence="1">
    <location>
        <begin position="44"/>
        <end position="67"/>
    </location>
</feature>
<evidence type="ECO:0000313" key="3">
    <source>
        <dbReference type="Proteomes" id="UP000238650"/>
    </source>
</evidence>
<comment type="caution">
    <text evidence="2">The sequence shown here is derived from an EMBL/GenBank/DDBJ whole genome shotgun (WGS) entry which is preliminary data.</text>
</comment>
<dbReference type="OrthoDB" id="5079002at2"/>
<feature type="transmembrane region" description="Helical" evidence="1">
    <location>
        <begin position="79"/>
        <end position="100"/>
    </location>
</feature>
<dbReference type="EMBL" id="MWZD01000013">
    <property type="protein sequence ID" value="PRI12144.1"/>
    <property type="molecule type" value="Genomic_DNA"/>
</dbReference>
<name>A0A2S9QRC4_9MICO</name>
<gene>
    <name evidence="2" type="ORF">B4915_03560</name>
</gene>
<feature type="transmembrane region" description="Helical" evidence="1">
    <location>
        <begin position="142"/>
        <end position="164"/>
    </location>
</feature>
<organism evidence="2 3">
    <name type="scientific">Leucobacter massiliensis</name>
    <dbReference type="NCBI Taxonomy" id="1686285"/>
    <lineage>
        <taxon>Bacteria</taxon>
        <taxon>Bacillati</taxon>
        <taxon>Actinomycetota</taxon>
        <taxon>Actinomycetes</taxon>
        <taxon>Micrococcales</taxon>
        <taxon>Microbacteriaceae</taxon>
        <taxon>Leucobacter</taxon>
    </lineage>
</organism>
<sequence length="216" mass="22788">MGFTFILPSSRRLLTSGIRDRRSEGTAAARADAFRRDYERWSRWGLGLAAFLVTIPAGFVATGLAGAIEAAGSSDPIDIVVVGAAALLCIAGGATLFALWRSGRLLARAACEELRAIYSEGWRSPSPWGWAQVRLLNGEPRIFVRLVTGTLALMLAVGGFAVAARDLAAGETMFTLPSLLVALCSACSGLGQLGGVMRIVRGMSAGDPIAARHLRR</sequence>
<evidence type="ECO:0000313" key="2">
    <source>
        <dbReference type="EMBL" id="PRI12144.1"/>
    </source>
</evidence>
<protein>
    <submittedName>
        <fullName evidence="2">Uncharacterized protein</fullName>
    </submittedName>
</protein>
<keyword evidence="1" id="KW-0812">Transmembrane</keyword>
<feature type="transmembrane region" description="Helical" evidence="1">
    <location>
        <begin position="176"/>
        <end position="196"/>
    </location>
</feature>
<evidence type="ECO:0000256" key="1">
    <source>
        <dbReference type="SAM" id="Phobius"/>
    </source>
</evidence>
<reference evidence="2 3" key="1">
    <citation type="journal article" date="2017" name="New Microbes New Infect">
        <title>Genome sequence of 'Leucobacter massiliensis' sp. nov. isolated from human pharynx after travel to the 2014 Hajj.</title>
        <authorList>
            <person name="Leangapichart T."/>
            <person name="Gautret P."/>
            <person name="Nguyen T.T."/>
            <person name="Armstrong N."/>
            <person name="Rolain J.M."/>
        </authorList>
    </citation>
    <scope>NUCLEOTIDE SEQUENCE [LARGE SCALE GENOMIC DNA]</scope>
    <source>
        <strain evidence="2 3">122RC15</strain>
    </source>
</reference>
<proteinExistence type="predicted"/>
<keyword evidence="3" id="KW-1185">Reference proteome</keyword>
<dbReference type="AlphaFoldDB" id="A0A2S9QRC4"/>
<accession>A0A2S9QRC4</accession>
<keyword evidence="1" id="KW-0472">Membrane</keyword>